<dbReference type="SUPFAM" id="SSF55909">
    <property type="entry name" value="Pentein"/>
    <property type="match status" value="1"/>
</dbReference>
<accession>A0ABM9GJD7</accession>
<sequence length="302" mass="33780">MRQSQTPNAVVMIRPHHFVSNPQTMHDNAYQVAAESQNSCIKAYQEVTGVAKLLTDAGVIVHLFEDETKLTPDSVFPNNWFSTHGDGQLLTYPMYAPNRRAERRNDIIEFLKQHYRVSKLTDFSDLTRNNLFLEGTGSMVMDHYHKTAYAVESKRTCAKLVAKVCKQLGYQAHIFKAIDEQGMAVYHTNVLMCVASNFVMIGLDMVPKEQQASLLERFAQHKKEVIVLSNSQIAQFCGNAIELQGKHGRVLALSHTACDALTMEQKNIIESSARLLPMSIPTLESAGGSIRCMLAGVHLQNI</sequence>
<dbReference type="Gene3D" id="3.75.10.10">
    <property type="entry name" value="L-arginine/glycine Amidinotransferase, Chain A"/>
    <property type="match status" value="1"/>
</dbReference>
<protein>
    <recommendedName>
        <fullName evidence="3">Amidinotransferase</fullName>
    </recommendedName>
</protein>
<dbReference type="RefSeq" id="WP_261593711.1">
    <property type="nucleotide sequence ID" value="NZ_CAMAPD010000011.1"/>
</dbReference>
<dbReference type="Pfam" id="PF19420">
    <property type="entry name" value="DDAH_eukar"/>
    <property type="match status" value="1"/>
</dbReference>
<dbReference type="EMBL" id="CAMAPD010000011">
    <property type="protein sequence ID" value="CAH9061398.1"/>
    <property type="molecule type" value="Genomic_DNA"/>
</dbReference>
<name>A0ABM9GJD7_9GAMM</name>
<gene>
    <name evidence="1" type="ORF">PSECIP111951_02482</name>
</gene>
<dbReference type="PIRSF" id="PIRSF028188">
    <property type="entry name" value="Amdntrnsf_FN0238"/>
    <property type="match status" value="1"/>
</dbReference>
<dbReference type="NCBIfam" id="NF046062">
    <property type="entry name" value="citrull_CtlX"/>
    <property type="match status" value="1"/>
</dbReference>
<dbReference type="InterPro" id="IPR014541">
    <property type="entry name" value="Amdntrnsf_FN0238"/>
</dbReference>
<comment type="caution">
    <text evidence="1">The sequence shown here is derived from an EMBL/GenBank/DDBJ whole genome shotgun (WGS) entry which is preliminary data.</text>
</comment>
<evidence type="ECO:0000313" key="2">
    <source>
        <dbReference type="Proteomes" id="UP001152485"/>
    </source>
</evidence>
<proteinExistence type="predicted"/>
<evidence type="ECO:0008006" key="3">
    <source>
        <dbReference type="Google" id="ProtNLM"/>
    </source>
</evidence>
<evidence type="ECO:0000313" key="1">
    <source>
        <dbReference type="EMBL" id="CAH9061398.1"/>
    </source>
</evidence>
<organism evidence="1 2">
    <name type="scientific">Pseudoalteromonas holothuriae</name>
    <dbReference type="NCBI Taxonomy" id="2963714"/>
    <lineage>
        <taxon>Bacteria</taxon>
        <taxon>Pseudomonadati</taxon>
        <taxon>Pseudomonadota</taxon>
        <taxon>Gammaproteobacteria</taxon>
        <taxon>Alteromonadales</taxon>
        <taxon>Pseudoalteromonadaceae</taxon>
        <taxon>Pseudoalteromonas</taxon>
    </lineage>
</organism>
<dbReference type="PANTHER" id="PTHR43224">
    <property type="entry name" value="AMIDINOTRANSFERASE"/>
    <property type="match status" value="1"/>
</dbReference>
<dbReference type="Proteomes" id="UP001152485">
    <property type="component" value="Unassembled WGS sequence"/>
</dbReference>
<dbReference type="PANTHER" id="PTHR43224:SF1">
    <property type="entry name" value="AMIDINOTRANSFERASE"/>
    <property type="match status" value="1"/>
</dbReference>
<reference evidence="1 2" key="1">
    <citation type="submission" date="2022-07" db="EMBL/GenBank/DDBJ databases">
        <authorList>
            <person name="Criscuolo A."/>
        </authorList>
    </citation>
    <scope>NUCLEOTIDE SEQUENCE [LARGE SCALE GENOMIC DNA]</scope>
    <source>
        <strain evidence="2">CIP 111951</strain>
    </source>
</reference>